<feature type="domain" description="Mce/MlaD" evidence="1">
    <location>
        <begin position="38"/>
        <end position="111"/>
    </location>
</feature>
<dbReference type="NCBIfam" id="TIGR00996">
    <property type="entry name" value="Mtu_fam_mce"/>
    <property type="match status" value="1"/>
</dbReference>
<dbReference type="EMBL" id="LR215973">
    <property type="protein sequence ID" value="VFB01068.1"/>
    <property type="molecule type" value="Genomic_DNA"/>
</dbReference>
<accession>A0A4U8WEW9</accession>
<evidence type="ECO:0000313" key="3">
    <source>
        <dbReference type="EMBL" id="VFB01068.1"/>
    </source>
</evidence>
<evidence type="ECO:0000313" key="4">
    <source>
        <dbReference type="Proteomes" id="UP000290439"/>
    </source>
</evidence>
<protein>
    <submittedName>
        <fullName evidence="3">Virulence factor Mce family protein</fullName>
    </submittedName>
</protein>
<dbReference type="RefSeq" id="WP_130918718.1">
    <property type="nucleotide sequence ID" value="NZ_LR215973.1"/>
</dbReference>
<dbReference type="InterPro" id="IPR005693">
    <property type="entry name" value="Mce"/>
</dbReference>
<organism evidence="3 4">
    <name type="scientific">Nocardia cyriacigeorgica</name>
    <dbReference type="NCBI Taxonomy" id="135487"/>
    <lineage>
        <taxon>Bacteria</taxon>
        <taxon>Bacillati</taxon>
        <taxon>Actinomycetota</taxon>
        <taxon>Actinomycetes</taxon>
        <taxon>Mycobacteriales</taxon>
        <taxon>Nocardiaceae</taxon>
        <taxon>Nocardia</taxon>
    </lineage>
</organism>
<dbReference type="GO" id="GO:0005576">
    <property type="term" value="C:extracellular region"/>
    <property type="evidence" value="ECO:0007669"/>
    <property type="project" value="TreeGrafter"/>
</dbReference>
<dbReference type="InterPro" id="IPR024516">
    <property type="entry name" value="Mce_C"/>
</dbReference>
<name>A0A4U8WEW9_9NOCA</name>
<evidence type="ECO:0000259" key="2">
    <source>
        <dbReference type="Pfam" id="PF11887"/>
    </source>
</evidence>
<dbReference type="Pfam" id="PF11887">
    <property type="entry name" value="Mce4_CUP1"/>
    <property type="match status" value="1"/>
</dbReference>
<dbReference type="PANTHER" id="PTHR33371">
    <property type="entry name" value="INTERMEMBRANE PHOSPHOLIPID TRANSPORT SYSTEM BINDING PROTEIN MLAD-RELATED"/>
    <property type="match status" value="1"/>
</dbReference>
<dbReference type="Pfam" id="PF02470">
    <property type="entry name" value="MlaD"/>
    <property type="match status" value="1"/>
</dbReference>
<dbReference type="InterPro" id="IPR003399">
    <property type="entry name" value="Mce/MlaD"/>
</dbReference>
<proteinExistence type="predicted"/>
<dbReference type="PANTHER" id="PTHR33371:SF4">
    <property type="entry name" value="INTERMEMBRANE PHOSPHOLIPID TRANSPORT SYSTEM BINDING PROTEIN MLAD"/>
    <property type="match status" value="1"/>
</dbReference>
<dbReference type="InterPro" id="IPR052336">
    <property type="entry name" value="MlaD_Phospholipid_Transporter"/>
</dbReference>
<gene>
    <name evidence="3" type="ORF">NCTC10797_04879</name>
</gene>
<dbReference type="Proteomes" id="UP000290439">
    <property type="component" value="Chromosome"/>
</dbReference>
<sequence length="430" mass="44892">MTSRIRRLPRWVFIAAAVLVAALVVFAGYTAQNRIGKTNITAYFTSTSGLYAGDDVRVLGVKVGSIDSIEPSADQVKVEMTIDRGIDLPADSRAVIIAPSLVAARFIQIAPAYTEGPKLQDGATIGIERTAVPVEWDDIKAELSKLATALGPVGEDQQGSFGRFVDTAAENLDGNGDRFRETLRELSATLTTLSDGRTDLFGTIRNLQHFVEVLSASNEQIVQFGGRLASVSSVLAGVSNDLGAGLDNLDIAVADVKRFLDSSGAELTEGVQKLADATQILVDKRPELEQVLHSGPTALVNFYQIYKPAQGTLTGAIALNNAADPLSFLCGSVQARDGYNSDQSAALCAEFLAPVLKSLAINYPPLLANPATGVTAFPDQLVFSPESLAGTQQTQGPAPARGAAPVTVPSGIAGLAIPGLPAPPAPGGGR</sequence>
<evidence type="ECO:0000259" key="1">
    <source>
        <dbReference type="Pfam" id="PF02470"/>
    </source>
</evidence>
<reference evidence="3 4" key="1">
    <citation type="submission" date="2019-02" db="EMBL/GenBank/DDBJ databases">
        <authorList>
            <consortium name="Pathogen Informatics"/>
        </authorList>
    </citation>
    <scope>NUCLEOTIDE SEQUENCE [LARGE SCALE GENOMIC DNA]</scope>
    <source>
        <strain evidence="3 4">3012STDY6756504</strain>
    </source>
</reference>
<feature type="domain" description="Mammalian cell entry C-terminal" evidence="2">
    <location>
        <begin position="117"/>
        <end position="294"/>
    </location>
</feature>
<dbReference type="AlphaFoldDB" id="A0A4U8WEW9"/>